<dbReference type="Gene3D" id="1.10.238.10">
    <property type="entry name" value="EF-hand"/>
    <property type="match status" value="1"/>
</dbReference>
<comment type="subcellular location">
    <subcellularLocation>
        <location evidence="1">Membrane</location>
        <topology evidence="1">Multi-pass membrane protein</topology>
    </subcellularLocation>
</comment>
<dbReference type="InterPro" id="IPR011992">
    <property type="entry name" value="EF-hand-dom_pair"/>
</dbReference>
<gene>
    <name evidence="10" type="ORF">PPROV_000375200</name>
</gene>
<dbReference type="PRINTS" id="PR00783">
    <property type="entry name" value="MINTRINSICP"/>
</dbReference>
<feature type="transmembrane region" description="Helical" evidence="8">
    <location>
        <begin position="158"/>
        <end position="181"/>
    </location>
</feature>
<accession>A0A830HGW6</accession>
<dbReference type="Gene3D" id="1.20.1080.10">
    <property type="entry name" value="Glycerol uptake facilitator protein"/>
    <property type="match status" value="1"/>
</dbReference>
<evidence type="ECO:0000256" key="8">
    <source>
        <dbReference type="SAM" id="Phobius"/>
    </source>
</evidence>
<evidence type="ECO:0000256" key="5">
    <source>
        <dbReference type="ARBA" id="ARBA00022989"/>
    </source>
</evidence>
<dbReference type="Pfam" id="PF00230">
    <property type="entry name" value="MIP"/>
    <property type="match status" value="1"/>
</dbReference>
<evidence type="ECO:0000259" key="9">
    <source>
        <dbReference type="PROSITE" id="PS50222"/>
    </source>
</evidence>
<dbReference type="PANTHER" id="PTHR45724">
    <property type="entry name" value="AQUAPORIN NIP2-1"/>
    <property type="match status" value="1"/>
</dbReference>
<keyword evidence="4" id="KW-0106">Calcium</keyword>
<dbReference type="AlphaFoldDB" id="A0A830HGW6"/>
<feature type="transmembrane region" description="Helical" evidence="8">
    <location>
        <begin position="44"/>
        <end position="67"/>
    </location>
</feature>
<dbReference type="PROSITE" id="PS00018">
    <property type="entry name" value="EF_HAND_1"/>
    <property type="match status" value="1"/>
</dbReference>
<keyword evidence="3 7" id="KW-0812">Transmembrane</keyword>
<comment type="similarity">
    <text evidence="7">Belongs to the MIP/aquaporin (TC 1.A.8) family.</text>
</comment>
<dbReference type="SUPFAM" id="SSF81338">
    <property type="entry name" value="Aquaporin-like"/>
    <property type="match status" value="1"/>
</dbReference>
<evidence type="ECO:0000256" key="3">
    <source>
        <dbReference type="ARBA" id="ARBA00022692"/>
    </source>
</evidence>
<evidence type="ECO:0000313" key="11">
    <source>
        <dbReference type="Proteomes" id="UP000660262"/>
    </source>
</evidence>
<organism evidence="10 11">
    <name type="scientific">Pycnococcus provasolii</name>
    <dbReference type="NCBI Taxonomy" id="41880"/>
    <lineage>
        <taxon>Eukaryota</taxon>
        <taxon>Viridiplantae</taxon>
        <taxon>Chlorophyta</taxon>
        <taxon>Pseudoscourfieldiophyceae</taxon>
        <taxon>Pseudoscourfieldiales</taxon>
        <taxon>Pycnococcaceae</taxon>
        <taxon>Pycnococcus</taxon>
    </lineage>
</organism>
<keyword evidence="11" id="KW-1185">Reference proteome</keyword>
<name>A0A830HGW6_9CHLO</name>
<protein>
    <recommendedName>
        <fullName evidence="9">EF-hand domain-containing protein</fullName>
    </recommendedName>
</protein>
<comment type="caution">
    <text evidence="10">The sequence shown here is derived from an EMBL/GenBank/DDBJ whole genome shotgun (WGS) entry which is preliminary data.</text>
</comment>
<dbReference type="SUPFAM" id="SSF47473">
    <property type="entry name" value="EF-hand"/>
    <property type="match status" value="1"/>
</dbReference>
<dbReference type="CDD" id="cd00051">
    <property type="entry name" value="EFh"/>
    <property type="match status" value="1"/>
</dbReference>
<dbReference type="OrthoDB" id="3222at2759"/>
<dbReference type="Pfam" id="PF13499">
    <property type="entry name" value="EF-hand_7"/>
    <property type="match status" value="1"/>
</dbReference>
<dbReference type="PANTHER" id="PTHR45724:SF13">
    <property type="entry name" value="AQUAPORIN NIP1-1-RELATED"/>
    <property type="match status" value="1"/>
</dbReference>
<evidence type="ECO:0000256" key="7">
    <source>
        <dbReference type="RuleBase" id="RU000477"/>
    </source>
</evidence>
<keyword evidence="6 8" id="KW-0472">Membrane</keyword>
<evidence type="ECO:0000256" key="1">
    <source>
        <dbReference type="ARBA" id="ARBA00004141"/>
    </source>
</evidence>
<evidence type="ECO:0000256" key="6">
    <source>
        <dbReference type="ARBA" id="ARBA00023136"/>
    </source>
</evidence>
<proteinExistence type="inferred from homology"/>
<feature type="domain" description="EF-hand" evidence="9">
    <location>
        <begin position="296"/>
        <end position="331"/>
    </location>
</feature>
<dbReference type="SMART" id="SM00054">
    <property type="entry name" value="EFh"/>
    <property type="match status" value="2"/>
</dbReference>
<dbReference type="InterPro" id="IPR018247">
    <property type="entry name" value="EF_Hand_1_Ca_BS"/>
</dbReference>
<dbReference type="GO" id="GO:0015267">
    <property type="term" value="F:channel activity"/>
    <property type="evidence" value="ECO:0007669"/>
    <property type="project" value="InterPro"/>
</dbReference>
<dbReference type="GO" id="GO:0016020">
    <property type="term" value="C:membrane"/>
    <property type="evidence" value="ECO:0007669"/>
    <property type="project" value="UniProtKB-SubCell"/>
</dbReference>
<dbReference type="Proteomes" id="UP000660262">
    <property type="component" value="Unassembled WGS sequence"/>
</dbReference>
<dbReference type="InterPro" id="IPR000425">
    <property type="entry name" value="MIP"/>
</dbReference>
<dbReference type="PROSITE" id="PS00221">
    <property type="entry name" value="MIP"/>
    <property type="match status" value="1"/>
</dbReference>
<dbReference type="InterPro" id="IPR023271">
    <property type="entry name" value="Aquaporin-like"/>
</dbReference>
<dbReference type="InterPro" id="IPR034294">
    <property type="entry name" value="Aquaporin_transptr"/>
</dbReference>
<feature type="transmembrane region" description="Helical" evidence="8">
    <location>
        <begin position="88"/>
        <end position="110"/>
    </location>
</feature>
<keyword evidence="5 8" id="KW-1133">Transmembrane helix</keyword>
<dbReference type="GO" id="GO:0005509">
    <property type="term" value="F:calcium ion binding"/>
    <property type="evidence" value="ECO:0007669"/>
    <property type="project" value="InterPro"/>
</dbReference>
<dbReference type="EMBL" id="BNJQ01000009">
    <property type="protein sequence ID" value="GHP05000.1"/>
    <property type="molecule type" value="Genomic_DNA"/>
</dbReference>
<feature type="transmembrane region" description="Helical" evidence="8">
    <location>
        <begin position="20"/>
        <end position="38"/>
    </location>
</feature>
<evidence type="ECO:0000256" key="2">
    <source>
        <dbReference type="ARBA" id="ARBA00022448"/>
    </source>
</evidence>
<reference evidence="10" key="1">
    <citation type="submission" date="2020-10" db="EMBL/GenBank/DDBJ databases">
        <title>Unveiling of a novel bifunctional photoreceptor, Dualchrome1, isolated from a cosmopolitan green alga.</title>
        <authorList>
            <person name="Suzuki S."/>
            <person name="Kawachi M."/>
        </authorList>
    </citation>
    <scope>NUCLEOTIDE SEQUENCE</scope>
    <source>
        <strain evidence="10">NIES 2893</strain>
    </source>
</reference>
<feature type="transmembrane region" description="Helical" evidence="8">
    <location>
        <begin position="130"/>
        <end position="151"/>
    </location>
</feature>
<dbReference type="InterPro" id="IPR022357">
    <property type="entry name" value="MIP_CS"/>
</dbReference>
<feature type="transmembrane region" description="Helical" evidence="8">
    <location>
        <begin position="201"/>
        <end position="221"/>
    </location>
</feature>
<sequence length="331" mass="34488">MPGGAMPPQLSAHLKMVAPYIVEFTGTLFLTLVVSLAGKSTVTGQAPIAIGLMLAAMIYMGGHVSGANYNPAVSMAVLVRGKLGVPQFAGYVVVQVLGALCAARMGALAIGAENTPLPQPGADVMTGHAFLMEFLFTYALDAVVLNVATTVSTEGNSFYGLAIGVTVTAGAYAAGPVSGAAFNPAVATGLFAVHETTKYFWLYWVGPLSGGLAAGLFFHLINSEENDLRFGAADDLEKRAAAVGGHTSVYRTEVTDWLKSVRGGVSYQKSFASLDRDGDKKISLEELTSALLEQGLNTTQISDMFAAADTDNDGTITEAEYIAILEKAKSA</sequence>
<evidence type="ECO:0000313" key="10">
    <source>
        <dbReference type="EMBL" id="GHP05000.1"/>
    </source>
</evidence>
<dbReference type="InterPro" id="IPR002048">
    <property type="entry name" value="EF_hand_dom"/>
</dbReference>
<keyword evidence="2 7" id="KW-0813">Transport</keyword>
<evidence type="ECO:0000256" key="4">
    <source>
        <dbReference type="ARBA" id="ARBA00022837"/>
    </source>
</evidence>
<dbReference type="PROSITE" id="PS50222">
    <property type="entry name" value="EF_HAND_2"/>
    <property type="match status" value="1"/>
</dbReference>